<keyword evidence="1" id="KW-0812">Transmembrane</keyword>
<sequence length="209" mass="23484">MTLAQKILCVFNLSKKGSATFATAQRFPVPPHKVWALVSPFSFIRANDAVEWRPEPTTRGTFGILSNCLITTSLYIWTALHLHVPGESEKYHRQLLRKLKWLIIGLLAPEYVLFNAWYQYVQAKQTARRMLEELSTRVDRNGLQSETSAKNVKGHVNVQDPEQGSRELTGLKKFTVKQGFFIGMGGLAFDTTVAKGVSIPRVADDFLGC</sequence>
<dbReference type="Proteomes" id="UP000177625">
    <property type="component" value="Unassembled WGS sequence"/>
</dbReference>
<feature type="transmembrane region" description="Helical" evidence="1">
    <location>
        <begin position="62"/>
        <end position="80"/>
    </location>
</feature>
<dbReference type="PANTHER" id="PTHR35043:SF9">
    <property type="match status" value="1"/>
</dbReference>
<dbReference type="EMBL" id="FJVC01000102">
    <property type="protein sequence ID" value="CZT42690.1"/>
    <property type="molecule type" value="Genomic_DNA"/>
</dbReference>
<keyword evidence="1" id="KW-0472">Membrane</keyword>
<keyword evidence="1" id="KW-1133">Transmembrane helix</keyword>
<dbReference type="AlphaFoldDB" id="A0A1E1M0P5"/>
<keyword evidence="3" id="KW-1185">Reference proteome</keyword>
<evidence type="ECO:0000313" key="3">
    <source>
        <dbReference type="Proteomes" id="UP000177625"/>
    </source>
</evidence>
<name>A0A1E1M0P5_RHYSE</name>
<protein>
    <submittedName>
        <fullName evidence="2">Uncharacterized protein</fullName>
    </submittedName>
</protein>
<evidence type="ECO:0000313" key="2">
    <source>
        <dbReference type="EMBL" id="CZT42690.1"/>
    </source>
</evidence>
<dbReference type="PANTHER" id="PTHR35043">
    <property type="entry name" value="TRANSCRIPTION FACTOR DOMAIN-CONTAINING PROTEIN"/>
    <property type="match status" value="1"/>
</dbReference>
<organism evidence="2 3">
    <name type="scientific">Rhynchosporium secalis</name>
    <name type="common">Barley scald fungus</name>
    <dbReference type="NCBI Taxonomy" id="38038"/>
    <lineage>
        <taxon>Eukaryota</taxon>
        <taxon>Fungi</taxon>
        <taxon>Dikarya</taxon>
        <taxon>Ascomycota</taxon>
        <taxon>Pezizomycotina</taxon>
        <taxon>Leotiomycetes</taxon>
        <taxon>Helotiales</taxon>
        <taxon>Ploettnerulaceae</taxon>
        <taxon>Rhynchosporium</taxon>
    </lineage>
</organism>
<feature type="transmembrane region" description="Helical" evidence="1">
    <location>
        <begin position="101"/>
        <end position="120"/>
    </location>
</feature>
<evidence type="ECO:0000256" key="1">
    <source>
        <dbReference type="SAM" id="Phobius"/>
    </source>
</evidence>
<gene>
    <name evidence="2" type="ORF">RSE6_02630</name>
</gene>
<proteinExistence type="predicted"/>
<accession>A0A1E1M0P5</accession>
<reference evidence="3" key="1">
    <citation type="submission" date="2016-03" db="EMBL/GenBank/DDBJ databases">
        <authorList>
            <person name="Guldener U."/>
        </authorList>
    </citation>
    <scope>NUCLEOTIDE SEQUENCE [LARGE SCALE GENOMIC DNA]</scope>
</reference>